<dbReference type="Gene3D" id="3.30.420.250">
    <property type="match status" value="1"/>
</dbReference>
<name>A0A399CW50_9BACT</name>
<reference evidence="1 2" key="1">
    <citation type="journal article" date="2015" name="Int. J. Syst. Evol. Microbiol.">
        <title>Mariniphaga sediminis sp. nov., isolated from coastal sediment.</title>
        <authorList>
            <person name="Wang F.Q."/>
            <person name="Shen Q.Y."/>
            <person name="Chen G.J."/>
            <person name="Du Z.J."/>
        </authorList>
    </citation>
    <scope>NUCLEOTIDE SEQUENCE [LARGE SCALE GENOMIC DNA]</scope>
    <source>
        <strain evidence="1 2">SY21</strain>
    </source>
</reference>
<evidence type="ECO:0000313" key="2">
    <source>
        <dbReference type="Proteomes" id="UP000266441"/>
    </source>
</evidence>
<dbReference type="RefSeq" id="WP_119351427.1">
    <property type="nucleotide sequence ID" value="NZ_QWET01000018.1"/>
</dbReference>
<dbReference type="AlphaFoldDB" id="A0A399CW50"/>
<dbReference type="CDD" id="cd24013">
    <property type="entry name" value="ASKHA_ATPase_BT3980-like"/>
    <property type="match status" value="1"/>
</dbReference>
<dbReference type="EMBL" id="QWET01000018">
    <property type="protein sequence ID" value="RIH63617.1"/>
    <property type="molecule type" value="Genomic_DNA"/>
</dbReference>
<dbReference type="InterPro" id="IPR024213">
    <property type="entry name" value="DUF3822"/>
</dbReference>
<sequence>MVDPIKDLKFDFSQTEKYILSIQVSLDGFSFSVVHPDENRLLVLENFPVTISSPNFLARRFTEWYESHELIQKKYAKTLILLLTDKFSLIPGEWYHYENQTEIFSLVFGKESSYPVKDNYIPAINGNLLFPVPDSFSKVIGKIFPGHSLLHPVTLLIQKLQKRAEKGSHTLALLFGKKSFCLLLYAQGKLQAANSFDFFHTNDVIYYVLSLLKQQGISVKETELLLTGEILPDGELYSGLSNYFSNTSFLSPEINFDTNTFTEPLHRFFTLP</sequence>
<dbReference type="Proteomes" id="UP000266441">
    <property type="component" value="Unassembled WGS sequence"/>
</dbReference>
<organism evidence="1 2">
    <name type="scientific">Mariniphaga sediminis</name>
    <dbReference type="NCBI Taxonomy" id="1628158"/>
    <lineage>
        <taxon>Bacteria</taxon>
        <taxon>Pseudomonadati</taxon>
        <taxon>Bacteroidota</taxon>
        <taxon>Bacteroidia</taxon>
        <taxon>Marinilabiliales</taxon>
        <taxon>Prolixibacteraceae</taxon>
        <taxon>Mariniphaga</taxon>
    </lineage>
</organism>
<dbReference type="Gene3D" id="3.30.420.260">
    <property type="match status" value="1"/>
</dbReference>
<keyword evidence="2" id="KW-1185">Reference proteome</keyword>
<proteinExistence type="predicted"/>
<protein>
    <submittedName>
        <fullName evidence="1">DUF3822 family protein</fullName>
    </submittedName>
</protein>
<accession>A0A399CW50</accession>
<dbReference type="Pfam" id="PF12864">
    <property type="entry name" value="DUF3822"/>
    <property type="match status" value="1"/>
</dbReference>
<dbReference type="OrthoDB" id="658622at2"/>
<evidence type="ECO:0000313" key="1">
    <source>
        <dbReference type="EMBL" id="RIH63617.1"/>
    </source>
</evidence>
<gene>
    <name evidence="1" type="ORF">D1164_18705</name>
</gene>
<comment type="caution">
    <text evidence="1">The sequence shown here is derived from an EMBL/GenBank/DDBJ whole genome shotgun (WGS) entry which is preliminary data.</text>
</comment>